<dbReference type="GO" id="GO:0008757">
    <property type="term" value="F:S-adenosylmethionine-dependent methyltransferase activity"/>
    <property type="evidence" value="ECO:0007669"/>
    <property type="project" value="InterPro"/>
</dbReference>
<dbReference type="SUPFAM" id="SSF53335">
    <property type="entry name" value="S-adenosyl-L-methionine-dependent methyltransferases"/>
    <property type="match status" value="1"/>
</dbReference>
<dbReference type="STRING" id="418495.SAMN05216215_101258"/>
<accession>A0A1H3CLX4</accession>
<dbReference type="InterPro" id="IPR029063">
    <property type="entry name" value="SAM-dependent_MTases_sf"/>
</dbReference>
<organism evidence="3 4">
    <name type="scientific">Saccharopolyspora shandongensis</name>
    <dbReference type="NCBI Taxonomy" id="418495"/>
    <lineage>
        <taxon>Bacteria</taxon>
        <taxon>Bacillati</taxon>
        <taxon>Actinomycetota</taxon>
        <taxon>Actinomycetes</taxon>
        <taxon>Pseudonocardiales</taxon>
        <taxon>Pseudonocardiaceae</taxon>
        <taxon>Saccharopolyspora</taxon>
    </lineage>
</organism>
<feature type="domain" description="Methyltransferase type 11" evidence="2">
    <location>
        <begin position="75"/>
        <end position="176"/>
    </location>
</feature>
<dbReference type="NCBIfam" id="NF037959">
    <property type="entry name" value="MFS_SpdSyn"/>
    <property type="match status" value="1"/>
</dbReference>
<dbReference type="AlphaFoldDB" id="A0A1H3CLX4"/>
<reference evidence="4" key="1">
    <citation type="submission" date="2016-10" db="EMBL/GenBank/DDBJ databases">
        <authorList>
            <person name="Varghese N."/>
            <person name="Submissions S."/>
        </authorList>
    </citation>
    <scope>NUCLEOTIDE SEQUENCE [LARGE SCALE GENOMIC DNA]</scope>
    <source>
        <strain evidence="4">CGMCC 4.3530</strain>
    </source>
</reference>
<dbReference type="EMBL" id="FNOK01000012">
    <property type="protein sequence ID" value="SDX54439.1"/>
    <property type="molecule type" value="Genomic_DNA"/>
</dbReference>
<sequence>MGTRERVEAAVRFGVAELIPDRLRAGGWTVSVDGVSQSYVDLEDPAHLKMPYTDWIAQAIDRHWPPSDAVSALFVGGGGFALPRYLAVTRPGSEQLVFELDGKLVELVREHLGLDEVPGLEVQVQDGRAGVEDALDESADLVVLDAFQGGDVVTGLATVEFFAEVSRVLRPGGLFAANLWDAAELGFALRAIAAACEVFPHVLVFAHPRVLARRQSGNVVLVASTRGLPAAELADWAVSASERVYCLTPERLAAVCGTAAPLTEADPLLDPVPPVRGWWSGSRLA</sequence>
<dbReference type="GO" id="GO:0032259">
    <property type="term" value="P:methylation"/>
    <property type="evidence" value="ECO:0007669"/>
    <property type="project" value="UniProtKB-KW"/>
</dbReference>
<dbReference type="Pfam" id="PF08241">
    <property type="entry name" value="Methyltransf_11"/>
    <property type="match status" value="1"/>
</dbReference>
<dbReference type="Gene3D" id="3.40.50.150">
    <property type="entry name" value="Vaccinia Virus protein VP39"/>
    <property type="match status" value="1"/>
</dbReference>
<keyword evidence="3" id="KW-0489">Methyltransferase</keyword>
<keyword evidence="1" id="KW-0620">Polyamine biosynthesis</keyword>
<gene>
    <name evidence="3" type="ORF">SAMN05216215_101258</name>
</gene>
<evidence type="ECO:0000313" key="4">
    <source>
        <dbReference type="Proteomes" id="UP000199529"/>
    </source>
</evidence>
<dbReference type="CDD" id="cd02440">
    <property type="entry name" value="AdoMet_MTases"/>
    <property type="match status" value="1"/>
</dbReference>
<dbReference type="PANTHER" id="PTHR43317">
    <property type="entry name" value="THERMOSPERMINE SYNTHASE ACAULIS5"/>
    <property type="match status" value="1"/>
</dbReference>
<evidence type="ECO:0000313" key="3">
    <source>
        <dbReference type="EMBL" id="SDX54439.1"/>
    </source>
</evidence>
<dbReference type="PANTHER" id="PTHR43317:SF1">
    <property type="entry name" value="THERMOSPERMINE SYNTHASE ACAULIS5"/>
    <property type="match status" value="1"/>
</dbReference>
<keyword evidence="4" id="KW-1185">Reference proteome</keyword>
<dbReference type="RefSeq" id="WP_093266054.1">
    <property type="nucleotide sequence ID" value="NZ_FNOK01000012.1"/>
</dbReference>
<evidence type="ECO:0000256" key="1">
    <source>
        <dbReference type="ARBA" id="ARBA00023115"/>
    </source>
</evidence>
<keyword evidence="3" id="KW-0808">Transferase</keyword>
<name>A0A1H3CLX4_9PSEU</name>
<evidence type="ECO:0000259" key="2">
    <source>
        <dbReference type="Pfam" id="PF08241"/>
    </source>
</evidence>
<proteinExistence type="predicted"/>
<protein>
    <submittedName>
        <fullName evidence="3">Methyltransferase domain-containing protein</fullName>
    </submittedName>
</protein>
<dbReference type="InterPro" id="IPR013216">
    <property type="entry name" value="Methyltransf_11"/>
</dbReference>
<dbReference type="GO" id="GO:0006596">
    <property type="term" value="P:polyamine biosynthetic process"/>
    <property type="evidence" value="ECO:0007669"/>
    <property type="project" value="UniProtKB-KW"/>
</dbReference>
<dbReference type="Proteomes" id="UP000199529">
    <property type="component" value="Unassembled WGS sequence"/>
</dbReference>